<dbReference type="PANTHER" id="PTHR30047:SF7">
    <property type="entry name" value="HIGH-AFFINITY CHOLINE TRANSPORT PROTEIN"/>
    <property type="match status" value="1"/>
</dbReference>
<keyword evidence="3" id="KW-0813">Transport</keyword>
<accession>A0A9X2AC31</accession>
<feature type="transmembrane region" description="Helical" evidence="8">
    <location>
        <begin position="468"/>
        <end position="490"/>
    </location>
</feature>
<evidence type="ECO:0000256" key="3">
    <source>
        <dbReference type="ARBA" id="ARBA00022448"/>
    </source>
</evidence>
<dbReference type="RefSeq" id="WP_240714165.1">
    <property type="nucleotide sequence ID" value="NZ_JAKVTV010000004.1"/>
</dbReference>
<keyword evidence="5 8" id="KW-0812">Transmembrane</keyword>
<dbReference type="PANTHER" id="PTHR30047">
    <property type="entry name" value="HIGH-AFFINITY CHOLINE TRANSPORT PROTEIN-RELATED"/>
    <property type="match status" value="1"/>
</dbReference>
<comment type="similarity">
    <text evidence="2">Belongs to the BCCT transporter (TC 2.A.15) family.</text>
</comment>
<name>A0A9X2AC31_9FLAO</name>
<organism evidence="9 10">
    <name type="scientific">Christiangramia lutea</name>
    <dbReference type="NCBI Taxonomy" id="1607951"/>
    <lineage>
        <taxon>Bacteria</taxon>
        <taxon>Pseudomonadati</taxon>
        <taxon>Bacteroidota</taxon>
        <taxon>Flavobacteriia</taxon>
        <taxon>Flavobacteriales</taxon>
        <taxon>Flavobacteriaceae</taxon>
        <taxon>Christiangramia</taxon>
    </lineage>
</organism>
<feature type="transmembrane region" description="Helical" evidence="8">
    <location>
        <begin position="395"/>
        <end position="423"/>
    </location>
</feature>
<dbReference type="GO" id="GO:0005886">
    <property type="term" value="C:plasma membrane"/>
    <property type="evidence" value="ECO:0007669"/>
    <property type="project" value="UniProtKB-SubCell"/>
</dbReference>
<keyword evidence="4" id="KW-1003">Cell membrane</keyword>
<feature type="transmembrane region" description="Helical" evidence="8">
    <location>
        <begin position="140"/>
        <end position="158"/>
    </location>
</feature>
<evidence type="ECO:0000256" key="5">
    <source>
        <dbReference type="ARBA" id="ARBA00022692"/>
    </source>
</evidence>
<feature type="transmembrane region" description="Helical" evidence="8">
    <location>
        <begin position="51"/>
        <end position="70"/>
    </location>
</feature>
<evidence type="ECO:0000256" key="6">
    <source>
        <dbReference type="ARBA" id="ARBA00022989"/>
    </source>
</evidence>
<evidence type="ECO:0000256" key="8">
    <source>
        <dbReference type="SAM" id="Phobius"/>
    </source>
</evidence>
<feature type="transmembrane region" description="Helical" evidence="8">
    <location>
        <begin position="221"/>
        <end position="243"/>
    </location>
</feature>
<feature type="transmembrane region" description="Helical" evidence="8">
    <location>
        <begin position="341"/>
        <end position="364"/>
    </location>
</feature>
<sequence>MKHEFDRFINNSVFSISAIVLIFSSVLIFIFTDEFYNSIERVSLWIREYFGSFYLWLGLICVLFLFILAFSKIGRIRLGNSPPEFDRLSWIAMLYSAGMGAGILLRAVQEPVFMFLNPPIETGSEAEIISLEYTFYQWGFTAWAFYGLFALVIGYSIFVEKADVRLSSGSRFFRKISYLPLSIDILTILTTVIGLVAAIGLGTTQIEGGISHIKSWEPGNLLLNMGLVLLICSLAFISAWAGVNKGIRRISNWNIYAAITLMLFVLLSGNIQNIFLNFFNSLYRYIIDFIPLSLAQGDFNPGVKFLTNWTYYYWAFWLAWAPFTGIFIARISKGRTIREMIFGVLLIPSLGSFFWFSVFGTSAFEMISEWPSYQNEFDNVFTSLFVFFEAYPLPIVTSIIIILLLISFLVTSADSAIFVLSMFTDHGKQEPEKKYRLAWAILILIFCEAIIVLGQVKPNSDVLTAMQKLLIITSLPFAFFTVLIIFLFLAQVLSRPGKKSEN</sequence>
<feature type="transmembrane region" description="Helical" evidence="8">
    <location>
        <begin position="435"/>
        <end position="456"/>
    </location>
</feature>
<dbReference type="AlphaFoldDB" id="A0A9X2AC31"/>
<dbReference type="InterPro" id="IPR000060">
    <property type="entry name" value="BCCT_transptr"/>
</dbReference>
<dbReference type="Proteomes" id="UP001139226">
    <property type="component" value="Unassembled WGS sequence"/>
</dbReference>
<evidence type="ECO:0000313" key="10">
    <source>
        <dbReference type="Proteomes" id="UP001139226"/>
    </source>
</evidence>
<comment type="subcellular location">
    <subcellularLocation>
        <location evidence="1">Cell membrane</location>
        <topology evidence="1">Multi-pass membrane protein</topology>
    </subcellularLocation>
</comment>
<evidence type="ECO:0000256" key="1">
    <source>
        <dbReference type="ARBA" id="ARBA00004651"/>
    </source>
</evidence>
<gene>
    <name evidence="9" type="ORF">ML462_12580</name>
</gene>
<evidence type="ECO:0000313" key="9">
    <source>
        <dbReference type="EMBL" id="MCH4824007.1"/>
    </source>
</evidence>
<feature type="transmembrane region" description="Helical" evidence="8">
    <location>
        <begin position="12"/>
        <end position="31"/>
    </location>
</feature>
<evidence type="ECO:0000256" key="4">
    <source>
        <dbReference type="ARBA" id="ARBA00022475"/>
    </source>
</evidence>
<dbReference type="GO" id="GO:0022857">
    <property type="term" value="F:transmembrane transporter activity"/>
    <property type="evidence" value="ECO:0007669"/>
    <property type="project" value="InterPro"/>
</dbReference>
<protein>
    <submittedName>
        <fullName evidence="9">BCCT family transporter</fullName>
    </submittedName>
</protein>
<feature type="transmembrane region" description="Helical" evidence="8">
    <location>
        <begin position="255"/>
        <end position="275"/>
    </location>
</feature>
<feature type="transmembrane region" description="Helical" evidence="8">
    <location>
        <begin position="178"/>
        <end position="201"/>
    </location>
</feature>
<keyword evidence="6 8" id="KW-1133">Transmembrane helix</keyword>
<comment type="caution">
    <text evidence="9">The sequence shown here is derived from an EMBL/GenBank/DDBJ whole genome shotgun (WGS) entry which is preliminary data.</text>
</comment>
<keyword evidence="10" id="KW-1185">Reference proteome</keyword>
<feature type="transmembrane region" description="Helical" evidence="8">
    <location>
        <begin position="90"/>
        <end position="108"/>
    </location>
</feature>
<evidence type="ECO:0000256" key="7">
    <source>
        <dbReference type="ARBA" id="ARBA00023136"/>
    </source>
</evidence>
<reference evidence="9" key="1">
    <citation type="submission" date="2022-03" db="EMBL/GenBank/DDBJ databases">
        <title>Gramella crocea sp. nov., isolated from activated sludge of a seafood processing plant.</title>
        <authorList>
            <person name="Zhang X."/>
        </authorList>
    </citation>
    <scope>NUCLEOTIDE SEQUENCE</scope>
    <source>
        <strain evidence="9">YJ019</strain>
    </source>
</reference>
<evidence type="ECO:0000256" key="2">
    <source>
        <dbReference type="ARBA" id="ARBA00005658"/>
    </source>
</evidence>
<proteinExistence type="inferred from homology"/>
<keyword evidence="7 8" id="KW-0472">Membrane</keyword>
<dbReference type="Pfam" id="PF02028">
    <property type="entry name" value="BCCT"/>
    <property type="match status" value="1"/>
</dbReference>
<dbReference type="EMBL" id="JAKVTV010000004">
    <property type="protein sequence ID" value="MCH4824007.1"/>
    <property type="molecule type" value="Genomic_DNA"/>
</dbReference>
<feature type="transmembrane region" description="Helical" evidence="8">
    <location>
        <begin position="311"/>
        <end position="329"/>
    </location>
</feature>